<dbReference type="GO" id="GO:0005634">
    <property type="term" value="C:nucleus"/>
    <property type="evidence" value="ECO:0007669"/>
    <property type="project" value="TreeGrafter"/>
</dbReference>
<dbReference type="GO" id="GO:0019888">
    <property type="term" value="F:protein phosphatase regulator activity"/>
    <property type="evidence" value="ECO:0007669"/>
    <property type="project" value="InterPro"/>
</dbReference>
<dbReference type="OrthoDB" id="341898at2759"/>
<gene>
    <name evidence="3" type="ORF">CXG81DRAFT_18781</name>
</gene>
<keyword evidence="4" id="KW-1185">Reference proteome</keyword>
<dbReference type="Pfam" id="PF09184">
    <property type="entry name" value="PPP4R2"/>
    <property type="match status" value="1"/>
</dbReference>
<accession>A0A4P9X827</accession>
<evidence type="ECO:0008006" key="5">
    <source>
        <dbReference type="Google" id="ProtNLM"/>
    </source>
</evidence>
<evidence type="ECO:0000313" key="3">
    <source>
        <dbReference type="EMBL" id="RKP01413.1"/>
    </source>
</evidence>
<proteinExistence type="inferred from homology"/>
<protein>
    <recommendedName>
        <fullName evidence="5">PPP4R2-domain-containing protein</fullName>
    </recommendedName>
</protein>
<dbReference type="GO" id="GO:0005737">
    <property type="term" value="C:cytoplasm"/>
    <property type="evidence" value="ECO:0007669"/>
    <property type="project" value="TreeGrafter"/>
</dbReference>
<evidence type="ECO:0000313" key="4">
    <source>
        <dbReference type="Proteomes" id="UP000274922"/>
    </source>
</evidence>
<reference evidence="4" key="1">
    <citation type="journal article" date="2018" name="Nat. Microbiol.">
        <title>Leveraging single-cell genomics to expand the fungal tree of life.</title>
        <authorList>
            <person name="Ahrendt S.R."/>
            <person name="Quandt C.A."/>
            <person name="Ciobanu D."/>
            <person name="Clum A."/>
            <person name="Salamov A."/>
            <person name="Andreopoulos B."/>
            <person name="Cheng J.F."/>
            <person name="Woyke T."/>
            <person name="Pelin A."/>
            <person name="Henrissat B."/>
            <person name="Reynolds N.K."/>
            <person name="Benny G.L."/>
            <person name="Smith M.E."/>
            <person name="James T.Y."/>
            <person name="Grigoriev I.V."/>
        </authorList>
    </citation>
    <scope>NUCLEOTIDE SEQUENCE [LARGE SCALE GENOMIC DNA]</scope>
    <source>
        <strain evidence="4">ATCC 52028</strain>
    </source>
</reference>
<dbReference type="PANTHER" id="PTHR16487:SF0">
    <property type="entry name" value="PROTEIN PHOSPHATASE 4 REGULATORY SUBUNIT 2-RELATED"/>
    <property type="match status" value="1"/>
</dbReference>
<comment type="similarity">
    <text evidence="1">Belongs to the PPP4R2 family.</text>
</comment>
<evidence type="ECO:0000256" key="1">
    <source>
        <dbReference type="ARBA" id="ARBA00009207"/>
    </source>
</evidence>
<organism evidence="3 4">
    <name type="scientific">Caulochytrium protostelioides</name>
    <dbReference type="NCBI Taxonomy" id="1555241"/>
    <lineage>
        <taxon>Eukaryota</taxon>
        <taxon>Fungi</taxon>
        <taxon>Fungi incertae sedis</taxon>
        <taxon>Chytridiomycota</taxon>
        <taxon>Chytridiomycota incertae sedis</taxon>
        <taxon>Chytridiomycetes</taxon>
        <taxon>Caulochytriales</taxon>
        <taxon>Caulochytriaceae</taxon>
        <taxon>Caulochytrium</taxon>
    </lineage>
</organism>
<name>A0A4P9X827_9FUNG</name>
<dbReference type="STRING" id="1555241.A0A4P9X827"/>
<dbReference type="InterPro" id="IPR015267">
    <property type="entry name" value="PPP4R2"/>
</dbReference>
<dbReference type="Proteomes" id="UP000274922">
    <property type="component" value="Unassembled WGS sequence"/>
</dbReference>
<evidence type="ECO:0000256" key="2">
    <source>
        <dbReference type="SAM" id="MobiDB-lite"/>
    </source>
</evidence>
<feature type="region of interest" description="Disordered" evidence="2">
    <location>
        <begin position="77"/>
        <end position="105"/>
    </location>
</feature>
<sequence>MTTEPSIEQRLAAFAETPAEQRVWRPEYDEIIGAVADTSELAYPWDHVKELIKFKIAAHIHSQTNDETGTPVDTLSAAAVADPPSPGAPPVPAPEPAAASPPPRQDALAALASQIETLAHLFTILDQFDEPPFTLQRLAELALYPTQNHKTVPRYLRALERTLLVTSMDDAVATANVDAAPVPPPSDVPVATSPRPLVVDELDSADGFMAVRPPAAATVASAADGAAQ</sequence>
<feature type="compositionally biased region" description="Pro residues" evidence="2">
    <location>
        <begin position="83"/>
        <end position="104"/>
    </location>
</feature>
<dbReference type="EMBL" id="ML014173">
    <property type="protein sequence ID" value="RKP01413.1"/>
    <property type="molecule type" value="Genomic_DNA"/>
</dbReference>
<dbReference type="GO" id="GO:0030289">
    <property type="term" value="C:protein phosphatase 4 complex"/>
    <property type="evidence" value="ECO:0007669"/>
    <property type="project" value="InterPro"/>
</dbReference>
<dbReference type="AlphaFoldDB" id="A0A4P9X827"/>
<dbReference type="PANTHER" id="PTHR16487">
    <property type="entry name" value="PPP4R2-RELATED PROTEIN"/>
    <property type="match status" value="1"/>
</dbReference>